<dbReference type="Proteomes" id="UP000324800">
    <property type="component" value="Unassembled WGS sequence"/>
</dbReference>
<reference evidence="1 2" key="1">
    <citation type="submission" date="2019-03" db="EMBL/GenBank/DDBJ databases">
        <title>Single cell metagenomics reveals metabolic interactions within the superorganism composed of flagellate Streblomastix strix and complex community of Bacteroidetes bacteria on its surface.</title>
        <authorList>
            <person name="Treitli S.C."/>
            <person name="Kolisko M."/>
            <person name="Husnik F."/>
            <person name="Keeling P."/>
            <person name="Hampl V."/>
        </authorList>
    </citation>
    <scope>NUCLEOTIDE SEQUENCE [LARGE SCALE GENOMIC DNA]</scope>
    <source>
        <strain evidence="1">ST1C</strain>
    </source>
</reference>
<comment type="caution">
    <text evidence="1">The sequence shown here is derived from an EMBL/GenBank/DDBJ whole genome shotgun (WGS) entry which is preliminary data.</text>
</comment>
<organism evidence="1 2">
    <name type="scientific">Streblomastix strix</name>
    <dbReference type="NCBI Taxonomy" id="222440"/>
    <lineage>
        <taxon>Eukaryota</taxon>
        <taxon>Metamonada</taxon>
        <taxon>Preaxostyla</taxon>
        <taxon>Oxymonadida</taxon>
        <taxon>Streblomastigidae</taxon>
        <taxon>Streblomastix</taxon>
    </lineage>
</organism>
<sequence length="1347" mass="151157">MDRLSVLIKLNEIHEGESIIKLIGSEENKKLGRNIELKIDDCIISMDDSTLSAVSTSFLEADPFITNRIHISLINAKAESISLIGKALIDIKYESEIISLEKQLTIEKQKNPKYQLEIGGSVFIGLIYNSVEQRFIQKKRIAEYLREQGDITEDISRKIDPLSKPQVIFDICIFRECKTIISGSNVEINVLESGGVIFHTEKSAARLNLHSSIFQVCSTSSSSSLSTNVAPSDPILADQMEFEPLWEREIRIGTDGTGLIIAHRGSAPNINADGIQFKDQGQKLTLKGEGENFTQILQKDSMHSLIVIKDSQINSSDLTIELQTSKSSLIRAEGNEMSVITGLRVSGSNQISSTGSVFEMISGELNLIDIQIRDIIMIRNLNEKNMNNEMKKQLNGLIVMKESAKLLLIDKFSIANMSFEEFISNEIHNMVLMNSGKNARMIVRNGIFLQDSYPTDGSAIRIEPLAEDQKVEVEGVLFKGLTADLLLDNKGGAVYIDMREYDVEISFERCLFVGNTADYGSNIFVSYANPSQRIERNSFIGCTDVVRNSHESDISVCYSIGDDDNEIFIDERDLIHSSWNRQKSEGIVRFISNSDVDHPFNPNIECGSITNPCDSYTSLISYLALEPDSIDGSTGRAETIIFQEGQFISPFIDLIQARSSIVNIVGCGKETTQIIASQIITQSFLIQGGDGQSLVIERLSFQLSANSSSIGFVDINGADTGLVIQEVTVKGYSGSTPQNSMLNPYSLFKIEGFAYMRDVIIEHVHLQTGQILLVDGMKRLNDQQEMEQLGNKQPGFYGCIFDDITSNETSLIQLIESSISTSSTKNQKSLFLSNEDHSTKFIIDDSIFSKCTSSLDIETSEQNGGLIDTITKNIEIKILNSEFRNIIMHSRNMIYIGWNYEQIGINYKIMNIADTLFTNCFAIIPGMEIQQQVQEPKSTSNELYSDGIAVIDTLEKHGLIYAERINIGIDIELSSGQVDVSNIFVAQCHSAVGSLISVTGLTFKLQESVFIQPMCFSSIIYLNQSHASIIDCYFKGYNGTFSNPYLFKQTEQQRNDNYNLCPNNPQFYSTISFALVYGLNGKYEFENDVFEYKRMDVIKIENSKATVKNVTFNNPAPEDESDESKFMIICIGDSEIQIIDPNVDNQTYEDCIASGHTENECKFNVIYDNQCQIEMSDGWKISELPIPFLSKAVVVVNTSNKESLKFSLEGDQMIQAFFTVNIVELRNKTEEEIKQEQEDNKELWEKYHPQQINSQSHSITKNEEELPRDEDGFIIWPVEGHTQVPFTVKADIQQRNKATFIMKDYSWLDSRKSWYGVLISNDGTIFSGKQGLESEPVQLEIIVEEGE</sequence>
<name>A0A5J4VFS6_9EUKA</name>
<evidence type="ECO:0000313" key="2">
    <source>
        <dbReference type="Proteomes" id="UP000324800"/>
    </source>
</evidence>
<gene>
    <name evidence="1" type="ORF">EZS28_023151</name>
</gene>
<protein>
    <submittedName>
        <fullName evidence="1">Uncharacterized protein</fullName>
    </submittedName>
</protein>
<proteinExistence type="predicted"/>
<feature type="non-terminal residue" evidence="1">
    <location>
        <position position="1347"/>
    </location>
</feature>
<evidence type="ECO:0000313" key="1">
    <source>
        <dbReference type="EMBL" id="KAA6381322.1"/>
    </source>
</evidence>
<accession>A0A5J4VFS6</accession>
<dbReference type="EMBL" id="SNRW01007387">
    <property type="protein sequence ID" value="KAA6381322.1"/>
    <property type="molecule type" value="Genomic_DNA"/>
</dbReference>